<evidence type="ECO:0000256" key="1">
    <source>
        <dbReference type="SAM" id="MobiDB-lite"/>
    </source>
</evidence>
<feature type="transmembrane region" description="Helical" evidence="2">
    <location>
        <begin position="21"/>
        <end position="43"/>
    </location>
</feature>
<dbReference type="EMBL" id="CACRXK020008450">
    <property type="protein sequence ID" value="CAB4014794.1"/>
    <property type="molecule type" value="Genomic_DNA"/>
</dbReference>
<accession>A0A6S7I864</accession>
<keyword evidence="2" id="KW-0812">Transmembrane</keyword>
<keyword evidence="2" id="KW-0472">Membrane</keyword>
<feature type="compositionally biased region" description="Polar residues" evidence="1">
    <location>
        <begin position="49"/>
        <end position="60"/>
    </location>
</feature>
<evidence type="ECO:0000313" key="4">
    <source>
        <dbReference type="Proteomes" id="UP001152795"/>
    </source>
</evidence>
<dbReference type="PROSITE" id="PS51885">
    <property type="entry name" value="NEPRILYSIN"/>
    <property type="match status" value="1"/>
</dbReference>
<dbReference type="GO" id="GO:0016485">
    <property type="term" value="P:protein processing"/>
    <property type="evidence" value="ECO:0007669"/>
    <property type="project" value="TreeGrafter"/>
</dbReference>
<dbReference type="OrthoDB" id="6475849at2759"/>
<dbReference type="InterPro" id="IPR042089">
    <property type="entry name" value="Peptidase_M13_dom_2"/>
</dbReference>
<feature type="compositionally biased region" description="Low complexity" evidence="1">
    <location>
        <begin position="61"/>
        <end position="73"/>
    </location>
</feature>
<dbReference type="GO" id="GO:0005886">
    <property type="term" value="C:plasma membrane"/>
    <property type="evidence" value="ECO:0007669"/>
    <property type="project" value="TreeGrafter"/>
</dbReference>
<sequence>MAGIPFGLLEPETRKPSKVRLVIMVLFVVLLVLSVVFISLYAVERNKSSNEGSTKQQGNDTNPTTSLSPNTTTQPATGTPRHSTTAKPTKTCSSPACIISAADILNKLDESTKPCDDFYQYSCGGFLKKTRLPDNTLYMDSTTVTTDYVQYSLRDLLQNERLMSNYSEGSAVYKAFTYYKSCLDESWIKIDGIKPLLDVIEKYGSWNITNRNWNGDSWILEKILARVLVDLKTPVFLALDIKPSYFNTSEIFVTIGGGYSGYDERLVDKKKSRSRLSEKHSEVEDFDIYKDYKTFMSTVFKLLGSNSTVDEEVNRIVDLEKGFMAVDEFFNPYDVKTLRKNVKFMTVNELNNLTSFKFNWTMYFEQVLHGTNKSLPASDQKLMILLPDAVKNIVSWLVDKPKSLLANEIIWNVIRDLINALPEPFREAQEKYIQRFSNVKGTASRSKTCTRLTDSYFAYATALLFVNENLSEDARIKA</sequence>
<dbReference type="AlphaFoldDB" id="A0A6S7I864"/>
<feature type="compositionally biased region" description="Polar residues" evidence="1">
    <location>
        <begin position="74"/>
        <end position="92"/>
    </location>
</feature>
<dbReference type="InterPro" id="IPR000718">
    <property type="entry name" value="Peptidase_M13"/>
</dbReference>
<reference evidence="3" key="1">
    <citation type="submission" date="2020-04" db="EMBL/GenBank/DDBJ databases">
        <authorList>
            <person name="Alioto T."/>
            <person name="Alioto T."/>
            <person name="Gomez Garrido J."/>
        </authorList>
    </citation>
    <scope>NUCLEOTIDE SEQUENCE</scope>
    <source>
        <strain evidence="3">A484AB</strain>
    </source>
</reference>
<gene>
    <name evidence="3" type="ORF">PACLA_8A030105</name>
</gene>
<comment type="caution">
    <text evidence="3">The sequence shown here is derived from an EMBL/GenBank/DDBJ whole genome shotgun (WGS) entry which is preliminary data.</text>
</comment>
<proteinExistence type="predicted"/>
<feature type="region of interest" description="Disordered" evidence="1">
    <location>
        <begin position="48"/>
        <end position="92"/>
    </location>
</feature>
<evidence type="ECO:0000256" key="2">
    <source>
        <dbReference type="SAM" id="Phobius"/>
    </source>
</evidence>
<protein>
    <submittedName>
        <fullName evidence="3">Endothelin-converting enzyme homolog</fullName>
    </submittedName>
</protein>
<dbReference type="PANTHER" id="PTHR11733:SF208">
    <property type="entry name" value="PEPTIDASE M13 C-TERMINAL DOMAIN-CONTAINING PROTEIN"/>
    <property type="match status" value="1"/>
</dbReference>
<keyword evidence="4" id="KW-1185">Reference proteome</keyword>
<feature type="non-terminal residue" evidence="3">
    <location>
        <position position="1"/>
    </location>
</feature>
<dbReference type="SUPFAM" id="SSF55486">
    <property type="entry name" value="Metalloproteases ('zincins'), catalytic domain"/>
    <property type="match status" value="1"/>
</dbReference>
<dbReference type="PANTHER" id="PTHR11733">
    <property type="entry name" value="ZINC METALLOPROTEASE FAMILY M13 NEPRILYSIN-RELATED"/>
    <property type="match status" value="1"/>
</dbReference>
<evidence type="ECO:0000313" key="3">
    <source>
        <dbReference type="EMBL" id="CAB4014794.1"/>
    </source>
</evidence>
<keyword evidence="2" id="KW-1133">Transmembrane helix</keyword>
<name>A0A6S7I864_PARCT</name>
<dbReference type="Proteomes" id="UP001152795">
    <property type="component" value="Unassembled WGS sequence"/>
</dbReference>
<dbReference type="Pfam" id="PF05649">
    <property type="entry name" value="Peptidase_M13_N"/>
    <property type="match status" value="1"/>
</dbReference>
<dbReference type="InterPro" id="IPR008753">
    <property type="entry name" value="Peptidase_M13_N"/>
</dbReference>
<dbReference type="GO" id="GO:0004222">
    <property type="term" value="F:metalloendopeptidase activity"/>
    <property type="evidence" value="ECO:0007669"/>
    <property type="project" value="InterPro"/>
</dbReference>
<dbReference type="Gene3D" id="1.10.1380.10">
    <property type="entry name" value="Neutral endopeptidase , domain2"/>
    <property type="match status" value="1"/>
</dbReference>
<organism evidence="3 4">
    <name type="scientific">Paramuricea clavata</name>
    <name type="common">Red gorgonian</name>
    <name type="synonym">Violescent sea-whip</name>
    <dbReference type="NCBI Taxonomy" id="317549"/>
    <lineage>
        <taxon>Eukaryota</taxon>
        <taxon>Metazoa</taxon>
        <taxon>Cnidaria</taxon>
        <taxon>Anthozoa</taxon>
        <taxon>Octocorallia</taxon>
        <taxon>Malacalcyonacea</taxon>
        <taxon>Plexauridae</taxon>
        <taxon>Paramuricea</taxon>
    </lineage>
</organism>